<proteinExistence type="predicted"/>
<evidence type="ECO:0000313" key="1">
    <source>
        <dbReference type="EMBL" id="MCR2807371.1"/>
    </source>
</evidence>
<gene>
    <name evidence="1" type="ORF">NQZ67_26135</name>
</gene>
<dbReference type="Pfam" id="PF02082">
    <property type="entry name" value="Rrf2"/>
    <property type="match status" value="1"/>
</dbReference>
<dbReference type="Proteomes" id="UP001141950">
    <property type="component" value="Unassembled WGS sequence"/>
</dbReference>
<dbReference type="GO" id="GO:0003700">
    <property type="term" value="F:DNA-binding transcription factor activity"/>
    <property type="evidence" value="ECO:0007669"/>
    <property type="project" value="TreeGrafter"/>
</dbReference>
<keyword evidence="2" id="KW-1185">Reference proteome</keyword>
<accession>A0A9X2MUQ8</accession>
<dbReference type="Gene3D" id="1.10.10.10">
    <property type="entry name" value="Winged helix-like DNA-binding domain superfamily/Winged helix DNA-binding domain"/>
    <property type="match status" value="1"/>
</dbReference>
<dbReference type="EMBL" id="JANIPJ010000026">
    <property type="protein sequence ID" value="MCR2807371.1"/>
    <property type="molecule type" value="Genomic_DNA"/>
</dbReference>
<dbReference type="GO" id="GO:0005829">
    <property type="term" value="C:cytosol"/>
    <property type="evidence" value="ECO:0007669"/>
    <property type="project" value="TreeGrafter"/>
</dbReference>
<name>A0A9X2MUQ8_9BACL</name>
<reference evidence="1" key="1">
    <citation type="submission" date="2022-08" db="EMBL/GenBank/DDBJ databases">
        <title>The genomic sequence of strain Paenibacillus sp. SCIV0701.</title>
        <authorList>
            <person name="Zhao H."/>
        </authorList>
    </citation>
    <scope>NUCLEOTIDE SEQUENCE</scope>
    <source>
        <strain evidence="1">SCIV0701</strain>
    </source>
</reference>
<sequence length="138" mass="15290">MKQISTRFSMAVHTLSLIAASPQDCTGDFIAGSVNTNPVVIRRIMGMLKKAGLVDVRAGVGGASLRKEPNRITLLDIYRAVNVAEENQLFRIHEGPNMACPVGRNIEQVLQDELREAQLVMEQRLAQTTLDQLITKFE</sequence>
<dbReference type="RefSeq" id="WP_257451787.1">
    <property type="nucleotide sequence ID" value="NZ_JANIPJ010000026.1"/>
</dbReference>
<dbReference type="SUPFAM" id="SSF46785">
    <property type="entry name" value="Winged helix' DNA-binding domain"/>
    <property type="match status" value="1"/>
</dbReference>
<organism evidence="1 2">
    <name type="scientific">Paenibacillus soyae</name>
    <dbReference type="NCBI Taxonomy" id="2969249"/>
    <lineage>
        <taxon>Bacteria</taxon>
        <taxon>Bacillati</taxon>
        <taxon>Bacillota</taxon>
        <taxon>Bacilli</taxon>
        <taxon>Bacillales</taxon>
        <taxon>Paenibacillaceae</taxon>
        <taxon>Paenibacillus</taxon>
    </lineage>
</organism>
<dbReference type="InterPro" id="IPR036388">
    <property type="entry name" value="WH-like_DNA-bd_sf"/>
</dbReference>
<dbReference type="AlphaFoldDB" id="A0A9X2MUQ8"/>
<dbReference type="InterPro" id="IPR000944">
    <property type="entry name" value="Tscrpt_reg_Rrf2"/>
</dbReference>
<dbReference type="InterPro" id="IPR036390">
    <property type="entry name" value="WH_DNA-bd_sf"/>
</dbReference>
<comment type="caution">
    <text evidence="1">The sequence shown here is derived from an EMBL/GenBank/DDBJ whole genome shotgun (WGS) entry which is preliminary data.</text>
</comment>
<evidence type="ECO:0000313" key="2">
    <source>
        <dbReference type="Proteomes" id="UP001141950"/>
    </source>
</evidence>
<dbReference type="PROSITE" id="PS51197">
    <property type="entry name" value="HTH_RRF2_2"/>
    <property type="match status" value="1"/>
</dbReference>
<dbReference type="PANTHER" id="PTHR33221:SF15">
    <property type="entry name" value="HTH-TYPE TRANSCRIPTIONAL REGULATOR YWGB-RELATED"/>
    <property type="match status" value="1"/>
</dbReference>
<protein>
    <submittedName>
        <fullName evidence="1">Rrf2 family transcriptional regulator</fullName>
    </submittedName>
</protein>
<dbReference type="PANTHER" id="PTHR33221">
    <property type="entry name" value="WINGED HELIX-TURN-HELIX TRANSCRIPTIONAL REGULATOR, RRF2 FAMILY"/>
    <property type="match status" value="1"/>
</dbReference>
<dbReference type="FunFam" id="1.10.10.10:FF:000138">
    <property type="entry name" value="Rrf2 family transcriptional regulator"/>
    <property type="match status" value="1"/>
</dbReference>